<dbReference type="EMBL" id="CP003546">
    <property type="protein sequence ID" value="AFP84454.1"/>
    <property type="molecule type" value="Genomic_DNA"/>
</dbReference>
<keyword evidence="2" id="KW-1185">Reference proteome</keyword>
<gene>
    <name evidence="1" type="ORF">A359_00470</name>
</gene>
<organism evidence="1 2">
    <name type="scientific">secondary endosymbiont of Ctenarytaina eucalypti</name>
    <dbReference type="NCBI Taxonomy" id="1199245"/>
    <lineage>
        <taxon>Bacteria</taxon>
        <taxon>Pseudomonadati</taxon>
        <taxon>Pseudomonadota</taxon>
        <taxon>Gammaproteobacteria</taxon>
        <taxon>Enterobacterales</taxon>
        <taxon>Enterobacteriaceae</taxon>
        <taxon>aphid secondary symbionts</taxon>
    </lineage>
</organism>
<dbReference type="AlphaFoldDB" id="J3Z2N5"/>
<evidence type="ECO:0000313" key="2">
    <source>
        <dbReference type="Proteomes" id="UP000003936"/>
    </source>
</evidence>
<proteinExistence type="predicted"/>
<protein>
    <submittedName>
        <fullName evidence="1">Uncharacterized protein</fullName>
    </submittedName>
</protein>
<evidence type="ECO:0000313" key="1">
    <source>
        <dbReference type="EMBL" id="AFP84454.1"/>
    </source>
</evidence>
<accession>J3Z2N5</accession>
<dbReference type="KEGG" id="sect:A359_00470"/>
<dbReference type="HOGENOM" id="CLU_2304059_0_0_6"/>
<name>J3Z2N5_9ENTR</name>
<dbReference type="Proteomes" id="UP000003936">
    <property type="component" value="Chromosome"/>
</dbReference>
<sequence length="100" mass="10719">MQALSRHLLPGVLIVDTFKFRATSNPLMASLTQEMLMKINHAPRKKGCSGAVGGVASSSQDFCMPIADDTDTLLYANAVSKIAPSNRSFTFAAGCNPFHM</sequence>
<reference evidence="1 2" key="1">
    <citation type="journal article" date="2012" name="Mol. Biol. Evol.">
        <title>Genome reduction and co-evolution between the primary and secondary bacterial symbionts of psyllids.</title>
        <authorList>
            <person name="Sloan D.B."/>
            <person name="Moran N.A."/>
        </authorList>
    </citation>
    <scope>NUCLEOTIDE SEQUENCE [LARGE SCALE GENOMIC DNA]</scope>
    <source>
        <strain evidence="1">Ceuc_S</strain>
    </source>
</reference>